<sequence>METMPVSPASITTKRAFVRVPDHPVKEPPSSGSLAPWLLGPVGMAPVVDDTSGEGSKPGASLTVSPS</sequence>
<accession>A0A8H4PHH8</accession>
<proteinExistence type="predicted"/>
<evidence type="ECO:0000313" key="3">
    <source>
        <dbReference type="Proteomes" id="UP000554235"/>
    </source>
</evidence>
<keyword evidence="3" id="KW-1185">Reference proteome</keyword>
<feature type="region of interest" description="Disordered" evidence="1">
    <location>
        <begin position="45"/>
        <end position="67"/>
    </location>
</feature>
<evidence type="ECO:0000256" key="1">
    <source>
        <dbReference type="SAM" id="MobiDB-lite"/>
    </source>
</evidence>
<organism evidence="2 3">
    <name type="scientific">Fusarium albosuccineum</name>
    <dbReference type="NCBI Taxonomy" id="1237068"/>
    <lineage>
        <taxon>Eukaryota</taxon>
        <taxon>Fungi</taxon>
        <taxon>Dikarya</taxon>
        <taxon>Ascomycota</taxon>
        <taxon>Pezizomycotina</taxon>
        <taxon>Sordariomycetes</taxon>
        <taxon>Hypocreomycetidae</taxon>
        <taxon>Hypocreales</taxon>
        <taxon>Nectriaceae</taxon>
        <taxon>Fusarium</taxon>
        <taxon>Fusarium decemcellulare species complex</taxon>
    </lineage>
</organism>
<gene>
    <name evidence="2" type="ORF">FALBO_2998</name>
</gene>
<evidence type="ECO:0000313" key="2">
    <source>
        <dbReference type="EMBL" id="KAF4470101.1"/>
    </source>
</evidence>
<dbReference type="AlphaFoldDB" id="A0A8H4PHH8"/>
<protein>
    <submittedName>
        <fullName evidence="2">Uncharacterized protein</fullName>
    </submittedName>
</protein>
<dbReference type="EMBL" id="JAADYS010000394">
    <property type="protein sequence ID" value="KAF4470101.1"/>
    <property type="molecule type" value="Genomic_DNA"/>
</dbReference>
<reference evidence="2 3" key="1">
    <citation type="submission" date="2020-01" db="EMBL/GenBank/DDBJ databases">
        <title>Identification and distribution of gene clusters putatively required for synthesis of sphingolipid metabolism inhibitors in phylogenetically diverse species of the filamentous fungus Fusarium.</title>
        <authorList>
            <person name="Kim H.-S."/>
            <person name="Busman M."/>
            <person name="Brown D.W."/>
            <person name="Divon H."/>
            <person name="Uhlig S."/>
            <person name="Proctor R.H."/>
        </authorList>
    </citation>
    <scope>NUCLEOTIDE SEQUENCE [LARGE SCALE GENOMIC DNA]</scope>
    <source>
        <strain evidence="2 3">NRRL 20459</strain>
    </source>
</reference>
<name>A0A8H4PHH8_9HYPO</name>
<dbReference type="Proteomes" id="UP000554235">
    <property type="component" value="Unassembled WGS sequence"/>
</dbReference>
<comment type="caution">
    <text evidence="2">The sequence shown here is derived from an EMBL/GenBank/DDBJ whole genome shotgun (WGS) entry which is preliminary data.</text>
</comment>